<proteinExistence type="predicted"/>
<organism evidence="3 4">
    <name type="scientific">Cellulosimicrobium composti</name>
    <dbReference type="NCBI Taxonomy" id="2672572"/>
    <lineage>
        <taxon>Bacteria</taxon>
        <taxon>Bacillati</taxon>
        <taxon>Actinomycetota</taxon>
        <taxon>Actinomycetes</taxon>
        <taxon>Micrococcales</taxon>
        <taxon>Promicromonosporaceae</taxon>
        <taxon>Cellulosimicrobium</taxon>
    </lineage>
</organism>
<feature type="region of interest" description="Disordered" evidence="2">
    <location>
        <begin position="412"/>
        <end position="433"/>
    </location>
</feature>
<evidence type="ECO:0000256" key="2">
    <source>
        <dbReference type="SAM" id="MobiDB-lite"/>
    </source>
</evidence>
<reference evidence="3 4" key="1">
    <citation type="submission" date="2019-11" db="EMBL/GenBank/DDBJ databases">
        <title>Cellulosimicrobium composti sp. nov. isolated from a compost.</title>
        <authorList>
            <person name="Yang Y."/>
        </authorList>
    </citation>
    <scope>NUCLEOTIDE SEQUENCE [LARGE SCALE GENOMIC DNA]</scope>
    <source>
        <strain evidence="3 4">BIT-GX5</strain>
    </source>
</reference>
<protein>
    <recommendedName>
        <fullName evidence="5">Tetratricopeptide repeat protein</fullName>
    </recommendedName>
</protein>
<evidence type="ECO:0000313" key="4">
    <source>
        <dbReference type="Proteomes" id="UP000440668"/>
    </source>
</evidence>
<comment type="caution">
    <text evidence="3">The sequence shown here is derived from an EMBL/GenBank/DDBJ whole genome shotgun (WGS) entry which is preliminary data.</text>
</comment>
<dbReference type="InterPro" id="IPR011990">
    <property type="entry name" value="TPR-like_helical_dom_sf"/>
</dbReference>
<evidence type="ECO:0008006" key="5">
    <source>
        <dbReference type="Google" id="ProtNLM"/>
    </source>
</evidence>
<gene>
    <name evidence="3" type="ORF">GJV82_11310</name>
</gene>
<accession>A0A6N7ZJ51</accession>
<name>A0A6N7ZJ51_9MICO</name>
<dbReference type="RefSeq" id="WP_155099296.1">
    <property type="nucleotide sequence ID" value="NZ_WMKA01000024.1"/>
</dbReference>
<dbReference type="AlphaFoldDB" id="A0A6N7ZJ51"/>
<dbReference type="Proteomes" id="UP000440668">
    <property type="component" value="Unassembled WGS sequence"/>
</dbReference>
<feature type="coiled-coil region" evidence="1">
    <location>
        <begin position="559"/>
        <end position="586"/>
    </location>
</feature>
<dbReference type="SUPFAM" id="SSF48452">
    <property type="entry name" value="TPR-like"/>
    <property type="match status" value="2"/>
</dbReference>
<dbReference type="Gene3D" id="1.25.40.10">
    <property type="entry name" value="Tetratricopeptide repeat domain"/>
    <property type="match status" value="2"/>
</dbReference>
<dbReference type="EMBL" id="WMKA01000024">
    <property type="protein sequence ID" value="MTG89525.1"/>
    <property type="molecule type" value="Genomic_DNA"/>
</dbReference>
<sequence>MTRSVDQVNAALYDVRRIPYGLARSTAAAAELERVEAEGPDAARAYALFVLVESSVWGGEVTKAYLPFTRLLRWWDEHPEHFDAQDAHSLFWSFKWMVGHLMEFPDVPAGQIERTLDDMARRYALAGNGTNAVALERFEWARERGSADVEDAYRAWVATPRDEYSQCEACEPGDRAAYLFETGRYDEGVRLLEQVLEGSPSCATEPGDMLSHLQLAYLEVGDAKAAARTHRRGLRHLDTGVSMTGPTGRHVEFLARTGNASRALRLLVEHQGFLTVADSPGDRLGFLTSASVATGVLRDAHADAPLALRDVPASTVAELDEWARREAADLARAFDARNGTPAASERLHAAWARGARTLPVDLAVLSADGGGTGSVPVPAWSVTTGSVTTGAVDAEVGTAGVGTADAVAAAPAARPSGAAPDDPSAAGAPGAEPADADGLLALAEDVAREDPVRAAQLLRRASTLLETAGHLDRAGFALAEAAQLAAVDGDDEGAAPAFAHALALLRAGGVAPRFVGPVVRASARVAARRGDVPAALAQVDRTLADLAAADDTAAEPRAVDLVERDASAAERERRELRDSRARLLATAGELDAAATLAERVAEEFARAGDVGDAAHAFWLAGRSRSAAGADADAVDLLESAMEGFAIVHDRDARATVANELVAVLRRLGREQDAAAVGAGLSG</sequence>
<keyword evidence="1" id="KW-0175">Coiled coil</keyword>
<evidence type="ECO:0000256" key="1">
    <source>
        <dbReference type="SAM" id="Coils"/>
    </source>
</evidence>
<evidence type="ECO:0000313" key="3">
    <source>
        <dbReference type="EMBL" id="MTG89525.1"/>
    </source>
</evidence>